<name>A0ABS7FYT7_9ACTN</name>
<evidence type="ECO:0008006" key="3">
    <source>
        <dbReference type="Google" id="ProtNLM"/>
    </source>
</evidence>
<dbReference type="Pfam" id="PF18986">
    <property type="entry name" value="DUF5719"/>
    <property type="match status" value="1"/>
</dbReference>
<dbReference type="Proteomes" id="UP000774570">
    <property type="component" value="Unassembled WGS sequence"/>
</dbReference>
<reference evidence="1 2" key="1">
    <citation type="submission" date="2021-07" db="EMBL/GenBank/DDBJ databases">
        <title>Actinomadura sp. PM05-2 isolated from lichen.</title>
        <authorList>
            <person name="Somphong A."/>
            <person name="Phongsopitanun W."/>
            <person name="Tanasupawat S."/>
            <person name="Peongsungnone V."/>
        </authorList>
    </citation>
    <scope>NUCLEOTIDE SEQUENCE [LARGE SCALE GENOMIC DNA]</scope>
    <source>
        <strain evidence="1 2">PM05-2</strain>
    </source>
</reference>
<dbReference type="RefSeq" id="WP_220167836.1">
    <property type="nucleotide sequence ID" value="NZ_JAIBOA010000012.1"/>
</dbReference>
<gene>
    <name evidence="1" type="ORF">K1Y72_19600</name>
</gene>
<dbReference type="InterPro" id="IPR043777">
    <property type="entry name" value="DUF5719"/>
</dbReference>
<keyword evidence="2" id="KW-1185">Reference proteome</keyword>
<sequence>MRAPRIDLGGAAGLLRYRAVAALLVLVAGAALYGAADLSRPGARAAPRGGHSPVTAALLVCPGGDGGRTTVQTLPADRSRGAGQLTVQPAGTGLPLLSTTQAGHAWTHDDARAPAARTVIASGGLAAGLAAERTSYRAKGDDRGLAATRCAPPGTDLWFLGPGPAAADRVEVLLTNPDPAPAAVDLAALSDDGPLDTVEGRGTQVPGHGSKVIEIGRSPEGLGAVVAGARDMALSVRATTGRVAAAVRVRSGAGQGVDWLPLSPAPARSVLVPGVPSGGGARRLALAVPGEGDARVRVQVLTSAGAFAPQGQDELDAPGRTVTAVDLNGALLGKPAAIRLVADRPIIAGFDASAGGDVAYGSATPPIGADGAVVADTRYAASVLLTAPDGAAKVRIVPLGAPGAAQEVAVPAGRTVEKALGLSAGGAWIVPLPGSGPVHAARTMTEAKRLTVLPLFPAAVTTALPPAGDTGRTLVR</sequence>
<evidence type="ECO:0000313" key="1">
    <source>
        <dbReference type="EMBL" id="MBW8484598.1"/>
    </source>
</evidence>
<organism evidence="1 2">
    <name type="scientific">Actinomadura parmotrematis</name>
    <dbReference type="NCBI Taxonomy" id="2864039"/>
    <lineage>
        <taxon>Bacteria</taxon>
        <taxon>Bacillati</taxon>
        <taxon>Actinomycetota</taxon>
        <taxon>Actinomycetes</taxon>
        <taxon>Streptosporangiales</taxon>
        <taxon>Thermomonosporaceae</taxon>
        <taxon>Actinomadura</taxon>
    </lineage>
</organism>
<proteinExistence type="predicted"/>
<evidence type="ECO:0000313" key="2">
    <source>
        <dbReference type="Proteomes" id="UP000774570"/>
    </source>
</evidence>
<protein>
    <recommendedName>
        <fullName evidence="3">Secreted protein</fullName>
    </recommendedName>
</protein>
<accession>A0ABS7FYT7</accession>
<comment type="caution">
    <text evidence="1">The sequence shown here is derived from an EMBL/GenBank/DDBJ whole genome shotgun (WGS) entry which is preliminary data.</text>
</comment>
<dbReference type="EMBL" id="JAIBOA010000012">
    <property type="protein sequence ID" value="MBW8484598.1"/>
    <property type="molecule type" value="Genomic_DNA"/>
</dbReference>